<dbReference type="PRINTS" id="PR00313">
    <property type="entry name" value="CABNDNGRPT"/>
</dbReference>
<dbReference type="InterPro" id="IPR010566">
    <property type="entry name" value="Haemolys_ca-bd"/>
</dbReference>
<feature type="domain" description="Haemolysin-type calcium binding-related" evidence="4">
    <location>
        <begin position="415"/>
        <end position="453"/>
    </location>
</feature>
<dbReference type="InterPro" id="IPR011049">
    <property type="entry name" value="Serralysin-like_metalloprot_C"/>
</dbReference>
<keyword evidence="6" id="KW-1185">Reference proteome</keyword>
<evidence type="ECO:0000313" key="5">
    <source>
        <dbReference type="EMBL" id="ASF46923.1"/>
    </source>
</evidence>
<dbReference type="Gene3D" id="2.150.10.10">
    <property type="entry name" value="Serralysin-like metalloprotease, C-terminal"/>
    <property type="match status" value="5"/>
</dbReference>
<proteinExistence type="predicted"/>
<dbReference type="InterPro" id="IPR018511">
    <property type="entry name" value="Hemolysin-typ_Ca-bd_CS"/>
</dbReference>
<dbReference type="InterPro" id="IPR050557">
    <property type="entry name" value="RTX_toxin/Mannuronan_C5-epim"/>
</dbReference>
<evidence type="ECO:0000256" key="2">
    <source>
        <dbReference type="ARBA" id="ARBA00022525"/>
    </source>
</evidence>
<dbReference type="GO" id="GO:0005509">
    <property type="term" value="F:calcium ion binding"/>
    <property type="evidence" value="ECO:0007669"/>
    <property type="project" value="InterPro"/>
</dbReference>
<dbReference type="RefSeq" id="WP_088619795.1">
    <property type="nucleotide sequence ID" value="NZ_CP022129.1"/>
</dbReference>
<dbReference type="PROSITE" id="PS00330">
    <property type="entry name" value="HEMOLYSIN_CALCIUM"/>
    <property type="match status" value="7"/>
</dbReference>
<keyword evidence="3" id="KW-0106">Calcium</keyword>
<feature type="domain" description="Haemolysin-type calcium binding-related" evidence="4">
    <location>
        <begin position="240"/>
        <end position="279"/>
    </location>
</feature>
<dbReference type="KEGG" id="mpsy:CEK71_13055"/>
<keyword evidence="2" id="KW-0964">Secreted</keyword>
<organism evidence="5 6">
    <name type="scientific">Methylovulum psychrotolerans</name>
    <dbReference type="NCBI Taxonomy" id="1704499"/>
    <lineage>
        <taxon>Bacteria</taxon>
        <taxon>Pseudomonadati</taxon>
        <taxon>Pseudomonadota</taxon>
        <taxon>Gammaproteobacteria</taxon>
        <taxon>Methylococcales</taxon>
        <taxon>Methylococcaceae</taxon>
        <taxon>Methylovulum</taxon>
    </lineage>
</organism>
<name>A0A1Z4C079_9GAMM</name>
<evidence type="ECO:0000313" key="6">
    <source>
        <dbReference type="Proteomes" id="UP000197019"/>
    </source>
</evidence>
<evidence type="ECO:0000256" key="1">
    <source>
        <dbReference type="ARBA" id="ARBA00004613"/>
    </source>
</evidence>
<dbReference type="AlphaFoldDB" id="A0A1Z4C079"/>
<accession>A0A1Z4C079</accession>
<dbReference type="PANTHER" id="PTHR38340">
    <property type="entry name" value="S-LAYER PROTEIN"/>
    <property type="match status" value="1"/>
</dbReference>
<dbReference type="EMBL" id="CP022129">
    <property type="protein sequence ID" value="ASF46923.1"/>
    <property type="molecule type" value="Genomic_DNA"/>
</dbReference>
<evidence type="ECO:0000259" key="4">
    <source>
        <dbReference type="Pfam" id="PF06594"/>
    </source>
</evidence>
<protein>
    <recommendedName>
        <fullName evidence="4">Haemolysin-type calcium binding-related domain-containing protein</fullName>
    </recommendedName>
</protein>
<reference evidence="5 6" key="1">
    <citation type="submission" date="2017-06" db="EMBL/GenBank/DDBJ databases">
        <title>Genome Sequencing of the methanotroph Methylovulum psychrotolerants str. HV10-M2 isolated from a high-altitude environment.</title>
        <authorList>
            <person name="Mateos-Rivera A."/>
        </authorList>
    </citation>
    <scope>NUCLEOTIDE SEQUENCE [LARGE SCALE GENOMIC DNA]</scope>
    <source>
        <strain evidence="5 6">HV10_M2</strain>
    </source>
</reference>
<dbReference type="PANTHER" id="PTHR38340:SF1">
    <property type="entry name" value="S-LAYER PROTEIN"/>
    <property type="match status" value="1"/>
</dbReference>
<sequence length="800" mass="82224">MATYVGSIYGDYFFASNADDSLYGYGGNDTLYGNGGNDMLSGGIGNDYLNGGLGNDTYLFAPYDGTDAIIDDGGTDTVTFSDVASTSVSVSRTNGGYNLQLNYSGSVSQLTVWSYFGSADSRIEQFKFSDGVVWSWTDIKAHIHQTPTSGDDFLYGYDDSNDTLNGLAGTDSLYGYGGNDTLKGGAGNDNMDGGLGDDTYLIAKTDGSDWLSDYGGTDVLKFTNVTVADLTTVSRTNFNDLLLGYGGGNEVRLADYFASASYRVEQIQFSDGTVWGWDDIKDKVLQATAGDDALYGYDGNDTLSGLAGADLLFGFGGDDSLNGDDGGDWLYGGDGNDTLNGGAGNDTLNGDTGNDILNGGTGNDILNGGSGDDTYLFASNDGQDGLGDYGGGMDTVKFTDVTAADVTVSRDPYNNLVFAYGNGSHLTVGAYFYKDSYRIEQFQFSDGTVWGSDDIKAKVLQATDGNDFLVGDDSNNVLNGLAGNDTLIGYGGNDTLDGGIGDDTMYGGTGDDTYWVDSPLDVVFEYANQGNDSIFSSVDFSLSGAGVFNVENLSLLAGATAAKTAVGNQLDNALTGNANNNNLFGGDGNDTLYGNDGNDSLMGGAGTDILLGGNGIDIAQYYTATAGVTVNLAITTAQGTGGAGVDTLSDIEVVNGSAYNDTLMGDANNNTLLGGAGNDVLDGGLGADVLKGGLGQDTFVFGSALGAGNKDVITDFSVTDDAIRLDHSVFTALTGTGALAAAEFNVIGNGSVADSTDRVLYNTVSGGLFYDADGSGAGAAVLVALLGKGLAMTAADFMVA</sequence>
<dbReference type="Pfam" id="PF06594">
    <property type="entry name" value="HCBP_related"/>
    <property type="match status" value="3"/>
</dbReference>
<dbReference type="GO" id="GO:0005576">
    <property type="term" value="C:extracellular region"/>
    <property type="evidence" value="ECO:0007669"/>
    <property type="project" value="UniProtKB-SubCell"/>
</dbReference>
<dbReference type="Proteomes" id="UP000197019">
    <property type="component" value="Chromosome"/>
</dbReference>
<feature type="domain" description="Haemolysin-type calcium binding-related" evidence="4">
    <location>
        <begin position="98"/>
        <end position="137"/>
    </location>
</feature>
<dbReference type="SUPFAM" id="SSF51120">
    <property type="entry name" value="beta-Roll"/>
    <property type="match status" value="6"/>
</dbReference>
<gene>
    <name evidence="5" type="ORF">CEK71_13055</name>
</gene>
<evidence type="ECO:0000256" key="3">
    <source>
        <dbReference type="ARBA" id="ARBA00022837"/>
    </source>
</evidence>
<dbReference type="Pfam" id="PF00353">
    <property type="entry name" value="HemolysinCabind"/>
    <property type="match status" value="7"/>
</dbReference>
<dbReference type="InterPro" id="IPR001343">
    <property type="entry name" value="Hemolysn_Ca-bd"/>
</dbReference>
<dbReference type="OrthoDB" id="5569147at2"/>
<comment type="subcellular location">
    <subcellularLocation>
        <location evidence="1">Secreted</location>
    </subcellularLocation>
</comment>